<reference evidence="2 3" key="1">
    <citation type="journal article" date="2019" name="Commun. Biol.">
        <title>The bagworm genome reveals a unique fibroin gene that provides high tensile strength.</title>
        <authorList>
            <person name="Kono N."/>
            <person name="Nakamura H."/>
            <person name="Ohtoshi R."/>
            <person name="Tomita M."/>
            <person name="Numata K."/>
            <person name="Arakawa K."/>
        </authorList>
    </citation>
    <scope>NUCLEOTIDE SEQUENCE [LARGE SCALE GENOMIC DNA]</scope>
</reference>
<dbReference type="AlphaFoldDB" id="A0A4C1W806"/>
<keyword evidence="3" id="KW-1185">Reference proteome</keyword>
<protein>
    <submittedName>
        <fullName evidence="2">Uncharacterized protein</fullName>
    </submittedName>
</protein>
<dbReference type="Proteomes" id="UP000299102">
    <property type="component" value="Unassembled WGS sequence"/>
</dbReference>
<organism evidence="2 3">
    <name type="scientific">Eumeta variegata</name>
    <name type="common">Bagworm moth</name>
    <name type="synonym">Eumeta japonica</name>
    <dbReference type="NCBI Taxonomy" id="151549"/>
    <lineage>
        <taxon>Eukaryota</taxon>
        <taxon>Metazoa</taxon>
        <taxon>Ecdysozoa</taxon>
        <taxon>Arthropoda</taxon>
        <taxon>Hexapoda</taxon>
        <taxon>Insecta</taxon>
        <taxon>Pterygota</taxon>
        <taxon>Neoptera</taxon>
        <taxon>Endopterygota</taxon>
        <taxon>Lepidoptera</taxon>
        <taxon>Glossata</taxon>
        <taxon>Ditrysia</taxon>
        <taxon>Tineoidea</taxon>
        <taxon>Psychidae</taxon>
        <taxon>Oiketicinae</taxon>
        <taxon>Eumeta</taxon>
    </lineage>
</organism>
<gene>
    <name evidence="2" type="ORF">EVAR_36968_1</name>
</gene>
<feature type="region of interest" description="Disordered" evidence="1">
    <location>
        <begin position="1"/>
        <end position="22"/>
    </location>
</feature>
<name>A0A4C1W806_EUMVA</name>
<proteinExistence type="predicted"/>
<evidence type="ECO:0000313" key="3">
    <source>
        <dbReference type="Proteomes" id="UP000299102"/>
    </source>
</evidence>
<evidence type="ECO:0000256" key="1">
    <source>
        <dbReference type="SAM" id="MobiDB-lite"/>
    </source>
</evidence>
<evidence type="ECO:0000313" key="2">
    <source>
        <dbReference type="EMBL" id="GBP47143.1"/>
    </source>
</evidence>
<accession>A0A4C1W806</accession>
<dbReference type="EMBL" id="BGZK01000496">
    <property type="protein sequence ID" value="GBP47143.1"/>
    <property type="molecule type" value="Genomic_DNA"/>
</dbReference>
<comment type="caution">
    <text evidence="2">The sequence shown here is derived from an EMBL/GenBank/DDBJ whole genome shotgun (WGS) entry which is preliminary data.</text>
</comment>
<feature type="region of interest" description="Disordered" evidence="1">
    <location>
        <begin position="40"/>
        <end position="67"/>
    </location>
</feature>
<sequence>MRERVIGFEPVPSLQGRPGVTENVDQPVFYRSSSSILLFATRPSPPGKPCRRDQAGASSTKSPLHPAIPSGPHDFVFYSASVGVHMQSDHCEMVNCLGVQVLDALMPDLGHVRRVKQIAEIHGPL</sequence>